<feature type="transmembrane region" description="Helical" evidence="8">
    <location>
        <begin position="123"/>
        <end position="142"/>
    </location>
</feature>
<feature type="transmembrane region" description="Helical" evidence="8">
    <location>
        <begin position="148"/>
        <end position="168"/>
    </location>
</feature>
<organism evidence="9 10">
    <name type="scientific">Penicillium atrosanguineum</name>
    <dbReference type="NCBI Taxonomy" id="1132637"/>
    <lineage>
        <taxon>Eukaryota</taxon>
        <taxon>Fungi</taxon>
        <taxon>Dikarya</taxon>
        <taxon>Ascomycota</taxon>
        <taxon>Pezizomycotina</taxon>
        <taxon>Eurotiomycetes</taxon>
        <taxon>Eurotiomycetidae</taxon>
        <taxon>Eurotiales</taxon>
        <taxon>Aspergillaceae</taxon>
        <taxon>Penicillium</taxon>
    </lineage>
</organism>
<keyword evidence="5 8" id="KW-1133">Transmembrane helix</keyword>
<keyword evidence="6 8" id="KW-0472">Membrane</keyword>
<evidence type="ECO:0000256" key="2">
    <source>
        <dbReference type="ARBA" id="ARBA00006727"/>
    </source>
</evidence>
<dbReference type="InterPro" id="IPR036259">
    <property type="entry name" value="MFS_trans_sf"/>
</dbReference>
<feature type="transmembrane region" description="Helical" evidence="8">
    <location>
        <begin position="212"/>
        <end position="232"/>
    </location>
</feature>
<sequence length="445" mass="47837">MSAINSKDVPTVPSTVSEHTSLDEKPLTLQTQDVEKPSAGNPDDPAPDGGLQAWLVVLGSWCALFCTFGWINIIGTFQSYYEESLLKQYSASTIAWIPSLQIFFMFAMGPIVGRLYDNFGPRWLLLGGSFLHVFGLMMASISKEYYQVLLSQGVCSAMGVCAIFQPSMNVLPSWFDKKRGAAYGIVSTGSSLGGVIFPIMVSRLINEVGYGWAMRAAAFLILALLSIAVLTVRSRVPPRKQNMDKASLVRPFTEIKMVLVVLGFMLLTFGVFIPIDYLVVQAMHAGMAYSLAQYLVPMLNAASLFGRITAGMLSDKVGPYNIFVTVCIFAGILVLGLWIPATGNAAIIVFACLFGFASGAYVSLAAALVVKISPFPEIGYRTGLLFLFSSIGGLTTNPIAGAILAHDNGSYTGMKVFAGVLLLVGSTSVMATRLYGTGLIFKAKF</sequence>
<proteinExistence type="inferred from homology"/>
<keyword evidence="3" id="KW-0813">Transport</keyword>
<evidence type="ECO:0000256" key="1">
    <source>
        <dbReference type="ARBA" id="ARBA00004141"/>
    </source>
</evidence>
<dbReference type="AlphaFoldDB" id="A0A9W9QFQ6"/>
<feature type="transmembrane region" description="Helical" evidence="8">
    <location>
        <begin position="416"/>
        <end position="436"/>
    </location>
</feature>
<dbReference type="PROSITE" id="PS50850">
    <property type="entry name" value="MFS"/>
    <property type="match status" value="1"/>
</dbReference>
<evidence type="ECO:0000256" key="8">
    <source>
        <dbReference type="SAM" id="Phobius"/>
    </source>
</evidence>
<feature type="transmembrane region" description="Helical" evidence="8">
    <location>
        <begin position="53"/>
        <end position="74"/>
    </location>
</feature>
<dbReference type="Gene3D" id="1.20.1250.20">
    <property type="entry name" value="MFS general substrate transporter like domains"/>
    <property type="match status" value="2"/>
</dbReference>
<dbReference type="InterPro" id="IPR011701">
    <property type="entry name" value="MFS"/>
</dbReference>
<comment type="subcellular location">
    <subcellularLocation>
        <location evidence="1">Membrane</location>
        <topology evidence="1">Multi-pass membrane protein</topology>
    </subcellularLocation>
</comment>
<evidence type="ECO:0000313" key="10">
    <source>
        <dbReference type="Proteomes" id="UP001147746"/>
    </source>
</evidence>
<dbReference type="Pfam" id="PF07690">
    <property type="entry name" value="MFS_1"/>
    <property type="match status" value="1"/>
</dbReference>
<dbReference type="InterPro" id="IPR020846">
    <property type="entry name" value="MFS_dom"/>
</dbReference>
<evidence type="ECO:0000256" key="3">
    <source>
        <dbReference type="ARBA" id="ARBA00022448"/>
    </source>
</evidence>
<dbReference type="SUPFAM" id="SSF103473">
    <property type="entry name" value="MFS general substrate transporter"/>
    <property type="match status" value="1"/>
</dbReference>
<dbReference type="CDD" id="cd17352">
    <property type="entry name" value="MFS_MCT_SLC16"/>
    <property type="match status" value="1"/>
</dbReference>
<feature type="transmembrane region" description="Helical" evidence="8">
    <location>
        <begin position="180"/>
        <end position="200"/>
    </location>
</feature>
<dbReference type="InterPro" id="IPR050327">
    <property type="entry name" value="Proton-linked_MCT"/>
</dbReference>
<evidence type="ECO:0000313" key="9">
    <source>
        <dbReference type="EMBL" id="KAJ5331438.1"/>
    </source>
</evidence>
<keyword evidence="10" id="KW-1185">Reference proteome</keyword>
<comment type="similarity">
    <text evidence="2">Belongs to the major facilitator superfamily. Monocarboxylate porter (TC 2.A.1.13) family.</text>
</comment>
<dbReference type="GO" id="GO:0016020">
    <property type="term" value="C:membrane"/>
    <property type="evidence" value="ECO:0007669"/>
    <property type="project" value="UniProtKB-SubCell"/>
</dbReference>
<dbReference type="OrthoDB" id="5667at2759"/>
<evidence type="ECO:0000256" key="4">
    <source>
        <dbReference type="ARBA" id="ARBA00022692"/>
    </source>
</evidence>
<reference evidence="9" key="2">
    <citation type="journal article" date="2023" name="IMA Fungus">
        <title>Comparative genomic study of the Penicillium genus elucidates a diverse pangenome and 15 lateral gene transfer events.</title>
        <authorList>
            <person name="Petersen C."/>
            <person name="Sorensen T."/>
            <person name="Nielsen M.R."/>
            <person name="Sondergaard T.E."/>
            <person name="Sorensen J.L."/>
            <person name="Fitzpatrick D.A."/>
            <person name="Frisvad J.C."/>
            <person name="Nielsen K.L."/>
        </authorList>
    </citation>
    <scope>NUCLEOTIDE SEQUENCE</scope>
    <source>
        <strain evidence="9">IBT 21472</strain>
    </source>
</reference>
<dbReference type="Proteomes" id="UP001147746">
    <property type="component" value="Unassembled WGS sequence"/>
</dbReference>
<feature type="region of interest" description="Disordered" evidence="7">
    <location>
        <begin position="1"/>
        <end position="44"/>
    </location>
</feature>
<evidence type="ECO:0000256" key="6">
    <source>
        <dbReference type="ARBA" id="ARBA00023136"/>
    </source>
</evidence>
<dbReference type="PANTHER" id="PTHR11360">
    <property type="entry name" value="MONOCARBOXYLATE TRANSPORTER"/>
    <property type="match status" value="1"/>
</dbReference>
<gene>
    <name evidence="9" type="ORF">N7476_001221</name>
</gene>
<dbReference type="PANTHER" id="PTHR11360:SF224">
    <property type="entry name" value="MAJOR FACILITATOR SUPERFAMILY (MFS) PROFILE DOMAIN-CONTAINING PROTEIN-RELATED"/>
    <property type="match status" value="1"/>
</dbReference>
<feature type="transmembrane region" description="Helical" evidence="8">
    <location>
        <begin position="345"/>
        <end position="370"/>
    </location>
</feature>
<protein>
    <submittedName>
        <fullName evidence="9">Monocarboxylate permease</fullName>
    </submittedName>
</protein>
<reference evidence="9" key="1">
    <citation type="submission" date="2022-12" db="EMBL/GenBank/DDBJ databases">
        <authorList>
            <person name="Petersen C."/>
        </authorList>
    </citation>
    <scope>NUCLEOTIDE SEQUENCE</scope>
    <source>
        <strain evidence="9">IBT 21472</strain>
    </source>
</reference>
<feature type="transmembrane region" description="Helical" evidence="8">
    <location>
        <begin position="94"/>
        <end position="116"/>
    </location>
</feature>
<feature type="transmembrane region" description="Helical" evidence="8">
    <location>
        <begin position="320"/>
        <end position="339"/>
    </location>
</feature>
<feature type="transmembrane region" description="Helical" evidence="8">
    <location>
        <begin position="253"/>
        <end position="275"/>
    </location>
</feature>
<feature type="transmembrane region" description="Helical" evidence="8">
    <location>
        <begin position="382"/>
        <end position="404"/>
    </location>
</feature>
<dbReference type="GO" id="GO:0022857">
    <property type="term" value="F:transmembrane transporter activity"/>
    <property type="evidence" value="ECO:0007669"/>
    <property type="project" value="InterPro"/>
</dbReference>
<dbReference type="EMBL" id="JAPZBO010000001">
    <property type="protein sequence ID" value="KAJ5331438.1"/>
    <property type="molecule type" value="Genomic_DNA"/>
</dbReference>
<feature type="transmembrane region" description="Helical" evidence="8">
    <location>
        <begin position="287"/>
        <end position="308"/>
    </location>
</feature>
<keyword evidence="4 8" id="KW-0812">Transmembrane</keyword>
<evidence type="ECO:0000256" key="5">
    <source>
        <dbReference type="ARBA" id="ARBA00022989"/>
    </source>
</evidence>
<comment type="caution">
    <text evidence="9">The sequence shown here is derived from an EMBL/GenBank/DDBJ whole genome shotgun (WGS) entry which is preliminary data.</text>
</comment>
<name>A0A9W9QFQ6_9EURO</name>
<accession>A0A9W9QFQ6</accession>
<evidence type="ECO:0000256" key="7">
    <source>
        <dbReference type="SAM" id="MobiDB-lite"/>
    </source>
</evidence>